<dbReference type="EnsemblMetazoa" id="XM_038214424.1">
    <property type="protein sequence ID" value="XP_038070352.1"/>
    <property type="gene ID" value="LOC119739458"/>
</dbReference>
<dbReference type="Pfam" id="PF00632">
    <property type="entry name" value="HECT"/>
    <property type="match status" value="1"/>
</dbReference>
<dbReference type="EnsemblMetazoa" id="XM_038214432.1">
    <property type="protein sequence ID" value="XP_038070360.1"/>
    <property type="gene ID" value="LOC119739458"/>
</dbReference>
<evidence type="ECO:0000256" key="2">
    <source>
        <dbReference type="SAM" id="MobiDB-lite"/>
    </source>
</evidence>
<evidence type="ECO:0000259" key="3">
    <source>
        <dbReference type="Pfam" id="PF00632"/>
    </source>
</evidence>
<dbReference type="InterPro" id="IPR000569">
    <property type="entry name" value="HECT_dom"/>
</dbReference>
<feature type="compositionally biased region" description="Polar residues" evidence="2">
    <location>
        <begin position="301"/>
        <end position="316"/>
    </location>
</feature>
<keyword evidence="5" id="KW-1185">Reference proteome</keyword>
<feature type="domain" description="HECT" evidence="3">
    <location>
        <begin position="556"/>
        <end position="636"/>
    </location>
</feature>
<feature type="compositionally biased region" description="Polar residues" evidence="2">
    <location>
        <begin position="276"/>
        <end position="285"/>
    </location>
</feature>
<organism evidence="4 5">
    <name type="scientific">Patiria miniata</name>
    <name type="common">Bat star</name>
    <name type="synonym">Asterina miniata</name>
    <dbReference type="NCBI Taxonomy" id="46514"/>
    <lineage>
        <taxon>Eukaryota</taxon>
        <taxon>Metazoa</taxon>
        <taxon>Echinodermata</taxon>
        <taxon>Eleutherozoa</taxon>
        <taxon>Asterozoa</taxon>
        <taxon>Asteroidea</taxon>
        <taxon>Valvatacea</taxon>
        <taxon>Valvatida</taxon>
        <taxon>Asterinidae</taxon>
        <taxon>Patiria</taxon>
    </lineage>
</organism>
<reference evidence="4" key="1">
    <citation type="submission" date="2022-11" db="UniProtKB">
        <authorList>
            <consortium name="EnsemblMetazoa"/>
        </authorList>
    </citation>
    <scope>IDENTIFICATION</scope>
</reference>
<feature type="region of interest" description="Disordered" evidence="2">
    <location>
        <begin position="276"/>
        <end position="317"/>
    </location>
</feature>
<dbReference type="InterPro" id="IPR035983">
    <property type="entry name" value="Hect_E3_ubiquitin_ligase"/>
</dbReference>
<evidence type="ECO:0000313" key="4">
    <source>
        <dbReference type="EnsemblMetazoa" id="XP_038070352.1"/>
    </source>
</evidence>
<protein>
    <recommendedName>
        <fullName evidence="3">HECT domain-containing protein</fullName>
    </recommendedName>
</protein>
<dbReference type="GO" id="GO:0004842">
    <property type="term" value="F:ubiquitin-protein transferase activity"/>
    <property type="evidence" value="ECO:0007669"/>
    <property type="project" value="InterPro"/>
</dbReference>
<dbReference type="SUPFAM" id="SSF56204">
    <property type="entry name" value="Hect, E3 ligase catalytic domain"/>
    <property type="match status" value="1"/>
</dbReference>
<dbReference type="AlphaFoldDB" id="A0A914B2W2"/>
<dbReference type="GeneID" id="119739458"/>
<feature type="region of interest" description="Disordered" evidence="2">
    <location>
        <begin position="85"/>
        <end position="118"/>
    </location>
</feature>
<name>A0A914B2W2_PATMI</name>
<dbReference type="Proteomes" id="UP000887568">
    <property type="component" value="Unplaced"/>
</dbReference>
<dbReference type="RefSeq" id="XP_038070360.1">
    <property type="nucleotide sequence ID" value="XM_038214432.1"/>
</dbReference>
<dbReference type="OMA" id="ACARIYL"/>
<proteinExistence type="predicted"/>
<evidence type="ECO:0000313" key="5">
    <source>
        <dbReference type="Proteomes" id="UP000887568"/>
    </source>
</evidence>
<dbReference type="RefSeq" id="XP_038070352.1">
    <property type="nucleotide sequence ID" value="XM_038214424.1"/>
</dbReference>
<keyword evidence="1" id="KW-0833">Ubl conjugation pathway</keyword>
<dbReference type="Gene3D" id="3.30.2410.10">
    <property type="entry name" value="Hect, E3 ligase catalytic domain"/>
    <property type="match status" value="1"/>
</dbReference>
<dbReference type="OrthoDB" id="10038899at2759"/>
<feature type="compositionally biased region" description="Low complexity" evidence="2">
    <location>
        <begin position="100"/>
        <end position="113"/>
    </location>
</feature>
<evidence type="ECO:0000256" key="1">
    <source>
        <dbReference type="ARBA" id="ARBA00022786"/>
    </source>
</evidence>
<sequence>MATPNLYEFLESRGVGPDIIDRMKTEKIDAAVVVMMEDTALADFIPLLGDRIAVRSFCTKPPQAPTDKHPRKQALLQKLRKKLRLRRNEGESGSDENEESSSGASSSHSCKSSLLKGNRNATSDKRKIDIGWLDFDCTSQTYKQVRKQKGGGTRQLSVLKTTGRAELLDLAQGLFFKDGVSSKGDQSNYEFDICDFRQKSMCDEFTVGQLYEESKMPILRFYLRTKEKIEPLESANENSNHNKKKAIIIESSDSGEEQAMPLPFENVGNEVEIGQECSSPTSQFDNEAPRSPSPPPDTPTITFGPTHTPDTQNQLDDTIPLPQTEVLLIRRGAVVRDMINSFSNPGIMDANISVHMILPSGQMEAGLGSGVYKDAVTQFWQEFYEEMTTGDTYKVPVIRHDFGEREWEAVARILVKGWVDLRYFPISLSPVFMETALFGSSHADTKSAFLQYIPESERNILEAALQEFPSDNEELVEILGEYDCKKLPSETNLSHIISEMGHKEIIQKPRFIADCMQPVLKSLHGSLTKSEFLNLYEEMQPSPKKVIAMLQFPPECTANEQTVGTYLKRYVRSLNEHMLKRFLRFCTGSDVLSVNVINVIFTQLTGFERRPIGHTCGNVLEVPSTYKSFVDLRHEFNEILQSGVWVMDVI</sequence>
<accession>A0A914B2W2</accession>